<dbReference type="InterPro" id="IPR012677">
    <property type="entry name" value="Nucleotide-bd_a/b_plait_sf"/>
</dbReference>
<comment type="caution">
    <text evidence="4">The sequence shown here is derived from an EMBL/GenBank/DDBJ whole genome shotgun (WGS) entry which is preliminary data.</text>
</comment>
<dbReference type="Pfam" id="PF03080">
    <property type="entry name" value="Neprosin"/>
    <property type="match status" value="1"/>
</dbReference>
<keyword evidence="1" id="KW-0694">RNA-binding</keyword>
<dbReference type="SMART" id="SM00360">
    <property type="entry name" value="RRM"/>
    <property type="match status" value="1"/>
</dbReference>
<feature type="domain" description="RRM" evidence="2">
    <location>
        <begin position="53"/>
        <end position="127"/>
    </location>
</feature>
<sequence length="495" mass="55628">MENYGLVTYRETALLYDDQHSAAANKQRVAIVVAHELAHQCNRDVPENNPSYTTVYVGNLPHDVTQVELHCQFPALGAGVLEEVRVQRDKGFGFVGYNTHEEAARATQMANGRPVCGKTMKCSWGSKPTPPGTASNPLPPPVAQPYQILPTAEMTVSAVLKQKSSSIEGIENWPYEASACQIKIKKDHFTSYRDHGMQSGLKDEDLELERQLNILNKSPIKSFHIKSGYIVDCIDINKQPAFDHPLLKNHKLQRKPIFERNITERRIQNSSEKSRFILETVRCPQGTVSIRRTTKNDLIQGKYLFNAENLTQNSALNHFARLNLKHVSAPYYGVSGTTSVWNPKVYKGQSSSGNLYVLNGEGDNLNKISIGWHDNIGNWWLKVRDKDIGYFPAALFSILYEADQVGWGGYTVTPAGTTSPAMGSGYYPDEDVTHASYFKFIKYLNIIREPYDPFPFIVDSYNDAPKCYGLTNYEDKRKDLGYFFQFGGPGGNCRS</sequence>
<dbReference type="GO" id="GO:0008237">
    <property type="term" value="F:metallopeptidase activity"/>
    <property type="evidence" value="ECO:0007669"/>
    <property type="project" value="InterPro"/>
</dbReference>
<dbReference type="InterPro" id="IPR000504">
    <property type="entry name" value="RRM_dom"/>
</dbReference>
<dbReference type="InterPro" id="IPR035979">
    <property type="entry name" value="RBD_domain_sf"/>
</dbReference>
<dbReference type="GO" id="GO:0008270">
    <property type="term" value="F:zinc ion binding"/>
    <property type="evidence" value="ECO:0007669"/>
    <property type="project" value="InterPro"/>
</dbReference>
<protein>
    <submittedName>
        <fullName evidence="4">Uncharacterized protein</fullName>
    </submittedName>
</protein>
<dbReference type="PROSITE" id="PS52045">
    <property type="entry name" value="NEPROSIN_PEP_CD"/>
    <property type="match status" value="1"/>
</dbReference>
<name>A0A9D4YMZ9_PEA</name>
<dbReference type="EMBL" id="JAMSHJ010000001">
    <property type="protein sequence ID" value="KAI5440800.1"/>
    <property type="molecule type" value="Genomic_DNA"/>
</dbReference>
<dbReference type="InterPro" id="IPR025521">
    <property type="entry name" value="Neprosin_propep"/>
</dbReference>
<dbReference type="SUPFAM" id="SSF54928">
    <property type="entry name" value="RNA-binding domain, RBD"/>
    <property type="match status" value="1"/>
</dbReference>
<dbReference type="GO" id="GO:0003723">
    <property type="term" value="F:RNA binding"/>
    <property type="evidence" value="ECO:0007669"/>
    <property type="project" value="UniProtKB-UniRule"/>
</dbReference>
<dbReference type="SUPFAM" id="SSF55486">
    <property type="entry name" value="Metalloproteases ('zincins'), catalytic domain"/>
    <property type="match status" value="1"/>
</dbReference>
<gene>
    <name evidence="4" type="ORF">KIW84_010319</name>
</gene>
<dbReference type="InterPro" id="IPR014782">
    <property type="entry name" value="Peptidase_M1_dom"/>
</dbReference>
<dbReference type="InterPro" id="IPR004314">
    <property type="entry name" value="Neprosin"/>
</dbReference>
<dbReference type="Gene3D" id="1.10.390.10">
    <property type="entry name" value="Neutral Protease Domain 2"/>
    <property type="match status" value="1"/>
</dbReference>
<reference evidence="4 5" key="1">
    <citation type="journal article" date="2022" name="Nat. Genet.">
        <title>Improved pea reference genome and pan-genome highlight genomic features and evolutionary characteristics.</title>
        <authorList>
            <person name="Yang T."/>
            <person name="Liu R."/>
            <person name="Luo Y."/>
            <person name="Hu S."/>
            <person name="Wang D."/>
            <person name="Wang C."/>
            <person name="Pandey M.K."/>
            <person name="Ge S."/>
            <person name="Xu Q."/>
            <person name="Li N."/>
            <person name="Li G."/>
            <person name="Huang Y."/>
            <person name="Saxena R.K."/>
            <person name="Ji Y."/>
            <person name="Li M."/>
            <person name="Yan X."/>
            <person name="He Y."/>
            <person name="Liu Y."/>
            <person name="Wang X."/>
            <person name="Xiang C."/>
            <person name="Varshney R.K."/>
            <person name="Ding H."/>
            <person name="Gao S."/>
            <person name="Zong X."/>
        </authorList>
    </citation>
    <scope>NUCLEOTIDE SEQUENCE [LARGE SCALE GENOMIC DNA]</scope>
    <source>
        <strain evidence="4 5">cv. Zhongwan 6</strain>
    </source>
</reference>
<dbReference type="AlphaFoldDB" id="A0A9D4YMZ9"/>
<organism evidence="4 5">
    <name type="scientific">Pisum sativum</name>
    <name type="common">Garden pea</name>
    <name type="synonym">Lathyrus oleraceus</name>
    <dbReference type="NCBI Taxonomy" id="3888"/>
    <lineage>
        <taxon>Eukaryota</taxon>
        <taxon>Viridiplantae</taxon>
        <taxon>Streptophyta</taxon>
        <taxon>Embryophyta</taxon>
        <taxon>Tracheophyta</taxon>
        <taxon>Spermatophyta</taxon>
        <taxon>Magnoliopsida</taxon>
        <taxon>eudicotyledons</taxon>
        <taxon>Gunneridae</taxon>
        <taxon>Pentapetalae</taxon>
        <taxon>rosids</taxon>
        <taxon>fabids</taxon>
        <taxon>Fabales</taxon>
        <taxon>Fabaceae</taxon>
        <taxon>Papilionoideae</taxon>
        <taxon>50 kb inversion clade</taxon>
        <taxon>NPAAA clade</taxon>
        <taxon>Hologalegina</taxon>
        <taxon>IRL clade</taxon>
        <taxon>Fabeae</taxon>
        <taxon>Lathyrus</taxon>
    </lineage>
</organism>
<evidence type="ECO:0000259" key="3">
    <source>
        <dbReference type="PROSITE" id="PS52045"/>
    </source>
</evidence>
<evidence type="ECO:0000256" key="1">
    <source>
        <dbReference type="PROSITE-ProRule" id="PRU00176"/>
    </source>
</evidence>
<evidence type="ECO:0000313" key="4">
    <source>
        <dbReference type="EMBL" id="KAI5440800.1"/>
    </source>
</evidence>
<proteinExistence type="predicted"/>
<keyword evidence="5" id="KW-1185">Reference proteome</keyword>
<dbReference type="InterPro" id="IPR027268">
    <property type="entry name" value="Peptidase_M4/M1_CTD_sf"/>
</dbReference>
<dbReference type="PROSITE" id="PS50102">
    <property type="entry name" value="RRM"/>
    <property type="match status" value="1"/>
</dbReference>
<feature type="domain" description="Neprosin PEP catalytic" evidence="3">
    <location>
        <begin position="233"/>
        <end position="494"/>
    </location>
</feature>
<dbReference type="Pfam" id="PF14365">
    <property type="entry name" value="Neprosin_AP"/>
    <property type="match status" value="1"/>
</dbReference>
<accession>A0A9D4YMZ9</accession>
<evidence type="ECO:0000259" key="2">
    <source>
        <dbReference type="PROSITE" id="PS50102"/>
    </source>
</evidence>
<dbReference type="PANTHER" id="PTHR31589">
    <property type="entry name" value="PROTEIN, PUTATIVE (DUF239)-RELATED-RELATED"/>
    <property type="match status" value="1"/>
</dbReference>
<evidence type="ECO:0000313" key="5">
    <source>
        <dbReference type="Proteomes" id="UP001058974"/>
    </source>
</evidence>
<dbReference type="Gene3D" id="3.30.70.330">
    <property type="match status" value="1"/>
</dbReference>
<dbReference type="Pfam" id="PF00076">
    <property type="entry name" value="RRM_1"/>
    <property type="match status" value="1"/>
</dbReference>
<dbReference type="PANTHER" id="PTHR31589:SF223">
    <property type="entry name" value="PROTEIN, PUTATIVE (DUF239)-RELATED"/>
    <property type="match status" value="1"/>
</dbReference>
<dbReference type="Pfam" id="PF01433">
    <property type="entry name" value="Peptidase_M1"/>
    <property type="match status" value="1"/>
</dbReference>
<dbReference type="Gramene" id="Psat01G0031900-T1">
    <property type="protein sequence ID" value="KAI5440800.1"/>
    <property type="gene ID" value="KIW84_010319"/>
</dbReference>
<dbReference type="Proteomes" id="UP001058974">
    <property type="component" value="Chromosome 1"/>
</dbReference>
<dbReference type="InterPro" id="IPR053168">
    <property type="entry name" value="Glutamic_endopeptidase"/>
</dbReference>